<comment type="caution">
    <text evidence="1">The sequence shown here is derived from an EMBL/GenBank/DDBJ whole genome shotgun (WGS) entry which is preliminary data.</text>
</comment>
<dbReference type="Proteomes" id="UP000324091">
    <property type="component" value="Chromosome 22"/>
</dbReference>
<organism evidence="1 2">
    <name type="scientific">Takifugu flavidus</name>
    <name type="common">sansaifugu</name>
    <dbReference type="NCBI Taxonomy" id="433684"/>
    <lineage>
        <taxon>Eukaryota</taxon>
        <taxon>Metazoa</taxon>
        <taxon>Chordata</taxon>
        <taxon>Craniata</taxon>
        <taxon>Vertebrata</taxon>
        <taxon>Euteleostomi</taxon>
        <taxon>Actinopterygii</taxon>
        <taxon>Neopterygii</taxon>
        <taxon>Teleostei</taxon>
        <taxon>Neoteleostei</taxon>
        <taxon>Acanthomorphata</taxon>
        <taxon>Eupercaria</taxon>
        <taxon>Tetraodontiformes</taxon>
        <taxon>Tetradontoidea</taxon>
        <taxon>Tetraodontidae</taxon>
        <taxon>Takifugu</taxon>
    </lineage>
</organism>
<evidence type="ECO:0000313" key="1">
    <source>
        <dbReference type="EMBL" id="TWW64789.1"/>
    </source>
</evidence>
<name>A0A5C6NDJ8_9TELE</name>
<evidence type="ECO:0000313" key="2">
    <source>
        <dbReference type="Proteomes" id="UP000324091"/>
    </source>
</evidence>
<reference evidence="1 2" key="1">
    <citation type="submission" date="2019-04" db="EMBL/GenBank/DDBJ databases">
        <title>Chromosome genome assembly for Takifugu flavidus.</title>
        <authorList>
            <person name="Xiao S."/>
        </authorList>
    </citation>
    <scope>NUCLEOTIDE SEQUENCE [LARGE SCALE GENOMIC DNA]</scope>
    <source>
        <strain evidence="1">HTHZ2018</strain>
        <tissue evidence="1">Muscle</tissue>
    </source>
</reference>
<proteinExistence type="predicted"/>
<keyword evidence="2" id="KW-1185">Reference proteome</keyword>
<protein>
    <submittedName>
        <fullName evidence="1">Uncharacterized protein</fullName>
    </submittedName>
</protein>
<dbReference type="EMBL" id="RHFK02000015">
    <property type="protein sequence ID" value="TWW64789.1"/>
    <property type="molecule type" value="Genomic_DNA"/>
</dbReference>
<accession>A0A5C6NDJ8</accession>
<sequence>MKVYLCEDSYQIALAPAPRRTSSVFLQQWERTDPDWDLIRVHACPRRSLLQQTLVIRSSSAAILRGPEVLARPPLASAMALALLALWLLSAGGSSLPQPLPRVFLSFEELWQNSIQNFYLFFNLSSGETQVGGCSGALAVSGAIGRRLEVMTLVVSGSLAAAQNRLEGENKDN</sequence>
<dbReference type="AlphaFoldDB" id="A0A5C6NDJ8"/>
<gene>
    <name evidence="1" type="ORF">D4764_22G0004360</name>
</gene>